<evidence type="ECO:0000313" key="2">
    <source>
        <dbReference type="EMBL" id="SDF60117.1"/>
    </source>
</evidence>
<sequence>MKRDLLRILFISAISGIVITIGVYLFQKPSFTAGFNLIEQDKLGTAISGLTAPVIGLISTVLLYLALSKQTESNNEQKFKNESDILFLLINQLDLEINSFRINQSRQDKNGNAYEHPDDIGATGIWNFSKSCTDLNSRGGKLSQKRERFDQQFEASAIVMIIESYALIERRIITANLAADMKELFQSKLRFYYDLKLKEALEMLADAFKRYQLTDELMPKRIIQFVSSR</sequence>
<accession>A0A1G7MEB7</accession>
<protein>
    <recommendedName>
        <fullName evidence="4">Phage abortive infection protein</fullName>
    </recommendedName>
</protein>
<keyword evidence="1" id="KW-0472">Membrane</keyword>
<evidence type="ECO:0008006" key="4">
    <source>
        <dbReference type="Google" id="ProtNLM"/>
    </source>
</evidence>
<gene>
    <name evidence="2" type="ORF">SAMN04488121_102393</name>
</gene>
<dbReference type="OrthoDB" id="6678638at2"/>
<feature type="transmembrane region" description="Helical" evidence="1">
    <location>
        <begin position="46"/>
        <end position="67"/>
    </location>
</feature>
<keyword evidence="1" id="KW-1133">Transmembrane helix</keyword>
<name>A0A1G7MEB7_CHIFI</name>
<keyword evidence="1" id="KW-0812">Transmembrane</keyword>
<organism evidence="2 3">
    <name type="scientific">Chitinophaga filiformis</name>
    <name type="common">Myxococcus filiformis</name>
    <name type="synonym">Flexibacter filiformis</name>
    <dbReference type="NCBI Taxonomy" id="104663"/>
    <lineage>
        <taxon>Bacteria</taxon>
        <taxon>Pseudomonadati</taxon>
        <taxon>Bacteroidota</taxon>
        <taxon>Chitinophagia</taxon>
        <taxon>Chitinophagales</taxon>
        <taxon>Chitinophagaceae</taxon>
        <taxon>Chitinophaga</taxon>
    </lineage>
</organism>
<dbReference type="Proteomes" id="UP000199045">
    <property type="component" value="Unassembled WGS sequence"/>
</dbReference>
<feature type="transmembrane region" description="Helical" evidence="1">
    <location>
        <begin position="5"/>
        <end position="26"/>
    </location>
</feature>
<evidence type="ECO:0000313" key="3">
    <source>
        <dbReference type="Proteomes" id="UP000199045"/>
    </source>
</evidence>
<dbReference type="RefSeq" id="WP_089830713.1">
    <property type="nucleotide sequence ID" value="NZ_FNBN01000002.1"/>
</dbReference>
<reference evidence="2 3" key="1">
    <citation type="submission" date="2016-10" db="EMBL/GenBank/DDBJ databases">
        <authorList>
            <person name="de Groot N.N."/>
        </authorList>
    </citation>
    <scope>NUCLEOTIDE SEQUENCE [LARGE SCALE GENOMIC DNA]</scope>
    <source>
        <strain evidence="2 3">DSM 527</strain>
    </source>
</reference>
<evidence type="ECO:0000256" key="1">
    <source>
        <dbReference type="SAM" id="Phobius"/>
    </source>
</evidence>
<dbReference type="AlphaFoldDB" id="A0A1G7MEB7"/>
<dbReference type="EMBL" id="FNBN01000002">
    <property type="protein sequence ID" value="SDF60117.1"/>
    <property type="molecule type" value="Genomic_DNA"/>
</dbReference>
<proteinExistence type="predicted"/>